<evidence type="ECO:0000256" key="1">
    <source>
        <dbReference type="SAM" id="MobiDB-lite"/>
    </source>
</evidence>
<dbReference type="InterPro" id="IPR051842">
    <property type="entry name" value="uS12_prolyl_hydroxylase"/>
</dbReference>
<dbReference type="PANTHER" id="PTHR12117">
    <property type="entry name" value="HISTONE ACETYLTRANSFERASE COMPLEX"/>
    <property type="match status" value="1"/>
</dbReference>
<dbReference type="KEGG" id="pkc:PKB_0156"/>
<dbReference type="InterPro" id="IPR044862">
    <property type="entry name" value="Pro_4_hyd_alph_FE2OG_OXY"/>
</dbReference>
<dbReference type="RefSeq" id="WP_052355140.1">
    <property type="nucleotide sequence ID" value="NZ_HG322950.1"/>
</dbReference>
<dbReference type="AlphaFoldDB" id="A0A024H9L8"/>
<protein>
    <recommendedName>
        <fullName evidence="2">Prolyl 4-hydroxylase alpha subunit Fe(2+) 2OG dioxygenase domain-containing protein</fullName>
    </recommendedName>
</protein>
<keyword evidence="4" id="KW-1185">Reference proteome</keyword>
<reference evidence="3 4" key="2">
    <citation type="submission" date="2014-05" db="EMBL/GenBank/DDBJ databases">
        <title>Genome sequence of the 3-chlorobenzoate degrading bacterium Pseudomonas knackmussii B13 shows multiple evidence for horizontal gene transfer.</title>
        <authorList>
            <person name="Miyazaki R."/>
            <person name="Bertelli C."/>
            <person name="Falquet L."/>
            <person name="Robinson-Rechavi M."/>
            <person name="Gharib W."/>
            <person name="Roy S."/>
            <person name="Van der Meer J.R."/>
        </authorList>
    </citation>
    <scope>NUCLEOTIDE SEQUENCE [LARGE SCALE GENOMIC DNA]</scope>
    <source>
        <strain evidence="3 4">B13</strain>
    </source>
</reference>
<accession>A0A024H9L8</accession>
<dbReference type="Gene3D" id="2.60.120.620">
    <property type="entry name" value="q2cbj1_9rhob like domain"/>
    <property type="match status" value="1"/>
</dbReference>
<feature type="region of interest" description="Disordered" evidence="1">
    <location>
        <begin position="246"/>
        <end position="267"/>
    </location>
</feature>
<sequence>MIKTLFPSRRHYPAADAGLLLDYDSLGAQLAGLAKQYQNNSPYPHIVIDDFLPPAVLDRLLKEYPHDQHSPLWNDASHKDKSSGEYVQLLKRNIRDSLQMPPTYRQLFWELNSHAFLGALAALTGIANLIPDPNLRGAGIHQIGRGGFLKVHADFSTHREFGLDRRLNFLLYLNENWQENWGGHLELWDGEMKGPPRRVLPVVNRCVVFSTTATSFHGHPHPLTCPDGTYRKSLALYYYTNGRPEGEAQPGFSTDWRELPDQKEHDA</sequence>
<evidence type="ECO:0000313" key="3">
    <source>
        <dbReference type="EMBL" id="CDF81535.1"/>
    </source>
</evidence>
<evidence type="ECO:0000259" key="2">
    <source>
        <dbReference type="Pfam" id="PF13640"/>
    </source>
</evidence>
<feature type="compositionally biased region" description="Basic and acidic residues" evidence="1">
    <location>
        <begin position="255"/>
        <end position="267"/>
    </location>
</feature>
<proteinExistence type="predicted"/>
<dbReference type="OrthoDB" id="9783171at2"/>
<dbReference type="STRING" id="1301098.PKB_0156"/>
<dbReference type="PATRIC" id="fig|1301098.3.peg.160"/>
<name>A0A024H9L8_PSEKB</name>
<dbReference type="HOGENOM" id="CLU_078769_1_0_6"/>
<dbReference type="eggNOG" id="COG3751">
    <property type="taxonomic scope" value="Bacteria"/>
</dbReference>
<reference evidence="3 4" key="1">
    <citation type="submission" date="2013-03" db="EMBL/GenBank/DDBJ databases">
        <authorList>
            <person name="Linke B."/>
        </authorList>
    </citation>
    <scope>NUCLEOTIDE SEQUENCE [LARGE SCALE GENOMIC DNA]</scope>
    <source>
        <strain evidence="3 4">B13</strain>
    </source>
</reference>
<organism evidence="3 4">
    <name type="scientific">Pseudomonas knackmussii (strain DSM 6978 / CCUG 54928 / LMG 23759 / B13)</name>
    <dbReference type="NCBI Taxonomy" id="1301098"/>
    <lineage>
        <taxon>Bacteria</taxon>
        <taxon>Pseudomonadati</taxon>
        <taxon>Pseudomonadota</taxon>
        <taxon>Gammaproteobacteria</taxon>
        <taxon>Pseudomonadales</taxon>
        <taxon>Pseudomonadaceae</taxon>
        <taxon>Pseudomonas</taxon>
    </lineage>
</organism>
<evidence type="ECO:0000313" key="4">
    <source>
        <dbReference type="Proteomes" id="UP000025241"/>
    </source>
</evidence>
<dbReference type="PANTHER" id="PTHR12117:SF0">
    <property type="entry name" value="PROLYL 3-HYDROXYLASE OGFOD1"/>
    <property type="match status" value="1"/>
</dbReference>
<gene>
    <name evidence="3" type="ORF">PKB_0156</name>
</gene>
<feature type="domain" description="Prolyl 4-hydroxylase alpha subunit Fe(2+) 2OG dioxygenase" evidence="2">
    <location>
        <begin position="139"/>
        <end position="239"/>
    </location>
</feature>
<dbReference type="EMBL" id="HG322950">
    <property type="protein sequence ID" value="CDF81535.1"/>
    <property type="molecule type" value="Genomic_DNA"/>
</dbReference>
<dbReference type="Proteomes" id="UP000025241">
    <property type="component" value="Chromosome I"/>
</dbReference>
<dbReference type="Pfam" id="PF13640">
    <property type="entry name" value="2OG-FeII_Oxy_3"/>
    <property type="match status" value="1"/>
</dbReference>